<evidence type="ECO:0000256" key="6">
    <source>
        <dbReference type="ARBA" id="ARBA00022725"/>
    </source>
</evidence>
<accession>A0A8D8CLJ6</accession>
<dbReference type="Pfam" id="PF22651">
    <property type="entry name" value="OBP47_like"/>
    <property type="match status" value="1"/>
</dbReference>
<feature type="domain" description="OBP47-like" evidence="9">
    <location>
        <begin position="43"/>
        <end position="173"/>
    </location>
</feature>
<dbReference type="PANTHER" id="PTHR21066">
    <property type="entry name" value="ODORANT-BINDING PROTEIN 59A-RELATED"/>
    <property type="match status" value="1"/>
</dbReference>
<evidence type="ECO:0000256" key="1">
    <source>
        <dbReference type="ARBA" id="ARBA00004613"/>
    </source>
</evidence>
<keyword evidence="5" id="KW-0716">Sensory transduction</keyword>
<evidence type="ECO:0000256" key="8">
    <source>
        <dbReference type="SAM" id="SignalP"/>
    </source>
</evidence>
<evidence type="ECO:0000256" key="2">
    <source>
        <dbReference type="ARBA" id="ARBA00008098"/>
    </source>
</evidence>
<keyword evidence="3" id="KW-0813">Transport</keyword>
<dbReference type="SUPFAM" id="SSF47565">
    <property type="entry name" value="Insect pheromone/odorant-binding proteins"/>
    <property type="match status" value="1"/>
</dbReference>
<name>A0A8D8CLJ6_CULPI</name>
<keyword evidence="6" id="KW-0552">Olfaction</keyword>
<dbReference type="GO" id="GO:0005576">
    <property type="term" value="C:extracellular region"/>
    <property type="evidence" value="ECO:0007669"/>
    <property type="project" value="UniProtKB-SubCell"/>
</dbReference>
<keyword evidence="7" id="KW-1015">Disulfide bond</keyword>
<keyword evidence="8" id="KW-0732">Signal</keyword>
<dbReference type="GO" id="GO:0007608">
    <property type="term" value="P:sensory perception of smell"/>
    <property type="evidence" value="ECO:0007669"/>
    <property type="project" value="UniProtKB-KW"/>
</dbReference>
<evidence type="ECO:0000313" key="10">
    <source>
        <dbReference type="EMBL" id="CAG6492846.1"/>
    </source>
</evidence>
<sequence length="191" mass="21195">MFHPWIIALSFLVSYISAHSAKPDPTCFMLKTTKRSDDCCPTPDVVDEAVVEKCIAQLVKSANTTGNAEEIYKCITDCTAKELGLVKNNAVDKDAFKQLLVKTLGKEADFRPVVEKAFEDCHQKMSKIPEHELLKPATCGFAPYYLMNCVESEIFKNCPASKWTDSADCSELKGKINNGCPFMAIVKDEAK</sequence>
<comment type="similarity">
    <text evidence="2">Belongs to the PBP/GOBP family.</text>
</comment>
<dbReference type="InterPro" id="IPR054577">
    <property type="entry name" value="OBP47-like_dom"/>
</dbReference>
<dbReference type="GO" id="GO:0005549">
    <property type="term" value="F:odorant binding"/>
    <property type="evidence" value="ECO:0007669"/>
    <property type="project" value="InterPro"/>
</dbReference>
<feature type="signal peptide" evidence="8">
    <location>
        <begin position="1"/>
        <end position="18"/>
    </location>
</feature>
<proteinExistence type="inferred from homology"/>
<keyword evidence="4" id="KW-0964">Secreted</keyword>
<dbReference type="InterPro" id="IPR036728">
    <property type="entry name" value="PBP_GOBP_sf"/>
</dbReference>
<dbReference type="Gene3D" id="1.10.238.270">
    <property type="match status" value="1"/>
</dbReference>
<protein>
    <submittedName>
        <fullName evidence="10">General odorant-binding protein 67</fullName>
    </submittedName>
</protein>
<dbReference type="EMBL" id="HBUE01122073">
    <property type="protein sequence ID" value="CAG6492846.1"/>
    <property type="molecule type" value="Transcribed_RNA"/>
</dbReference>
<evidence type="ECO:0000256" key="7">
    <source>
        <dbReference type="ARBA" id="ARBA00023157"/>
    </source>
</evidence>
<evidence type="ECO:0000256" key="5">
    <source>
        <dbReference type="ARBA" id="ARBA00022606"/>
    </source>
</evidence>
<organism evidence="10">
    <name type="scientific">Culex pipiens</name>
    <name type="common">House mosquito</name>
    <dbReference type="NCBI Taxonomy" id="7175"/>
    <lineage>
        <taxon>Eukaryota</taxon>
        <taxon>Metazoa</taxon>
        <taxon>Ecdysozoa</taxon>
        <taxon>Arthropoda</taxon>
        <taxon>Hexapoda</taxon>
        <taxon>Insecta</taxon>
        <taxon>Pterygota</taxon>
        <taxon>Neoptera</taxon>
        <taxon>Endopterygota</taxon>
        <taxon>Diptera</taxon>
        <taxon>Nematocera</taxon>
        <taxon>Culicoidea</taxon>
        <taxon>Culicidae</taxon>
        <taxon>Culicinae</taxon>
        <taxon>Culicini</taxon>
        <taxon>Culex</taxon>
        <taxon>Culex</taxon>
    </lineage>
</organism>
<feature type="chain" id="PRO_5035001816" evidence="8">
    <location>
        <begin position="19"/>
        <end position="191"/>
    </location>
</feature>
<evidence type="ECO:0000259" key="9">
    <source>
        <dbReference type="Pfam" id="PF22651"/>
    </source>
</evidence>
<evidence type="ECO:0000256" key="3">
    <source>
        <dbReference type="ARBA" id="ARBA00022448"/>
    </source>
</evidence>
<evidence type="ECO:0000256" key="4">
    <source>
        <dbReference type="ARBA" id="ARBA00022525"/>
    </source>
</evidence>
<comment type="subcellular location">
    <subcellularLocation>
        <location evidence="1">Secreted</location>
    </subcellularLocation>
</comment>
<dbReference type="AlphaFoldDB" id="A0A8D8CLJ6"/>
<reference evidence="10" key="1">
    <citation type="submission" date="2021-05" db="EMBL/GenBank/DDBJ databases">
        <authorList>
            <person name="Alioto T."/>
            <person name="Alioto T."/>
            <person name="Gomez Garrido J."/>
        </authorList>
    </citation>
    <scope>NUCLEOTIDE SEQUENCE</scope>
</reference>
<dbReference type="PANTHER" id="PTHR21066:SF3">
    <property type="entry name" value="IP02236P"/>
    <property type="match status" value="1"/>
</dbReference>
<dbReference type="InterPro" id="IPR052295">
    <property type="entry name" value="Odorant-binding_protein"/>
</dbReference>